<comment type="caution">
    <text evidence="2">The sequence shown here is derived from an EMBL/GenBank/DDBJ whole genome shotgun (WGS) entry which is preliminary data.</text>
</comment>
<dbReference type="Gene3D" id="3.40.50.150">
    <property type="entry name" value="Vaccinia Virus protein VP39"/>
    <property type="match status" value="1"/>
</dbReference>
<dbReference type="Gene3D" id="3.90.550.10">
    <property type="entry name" value="Spore Coat Polysaccharide Biosynthesis Protein SpsA, Chain A"/>
    <property type="match status" value="1"/>
</dbReference>
<evidence type="ECO:0000313" key="3">
    <source>
        <dbReference type="Proteomes" id="UP000319296"/>
    </source>
</evidence>
<dbReference type="EMBL" id="SGBB01000002">
    <property type="protein sequence ID" value="RZD19298.1"/>
    <property type="molecule type" value="Genomic_DNA"/>
</dbReference>
<dbReference type="InterPro" id="IPR029063">
    <property type="entry name" value="SAM-dependent_MTases_sf"/>
</dbReference>
<dbReference type="InterPro" id="IPR001173">
    <property type="entry name" value="Glyco_trans_2-like"/>
</dbReference>
<dbReference type="PANTHER" id="PTHR43179:SF7">
    <property type="entry name" value="RHAMNOSYLTRANSFERASE WBBL"/>
    <property type="match status" value="1"/>
</dbReference>
<organism evidence="2 3">
    <name type="scientific">Candidatus Acididesulfobacter diazotrophicus</name>
    <dbReference type="NCBI Taxonomy" id="2597226"/>
    <lineage>
        <taxon>Bacteria</taxon>
        <taxon>Deltaproteobacteria</taxon>
        <taxon>Candidatus Acidulodesulfobacterales</taxon>
        <taxon>Candidatus Acididesulfobacter</taxon>
    </lineage>
</organism>
<evidence type="ECO:0000259" key="1">
    <source>
        <dbReference type="Pfam" id="PF00535"/>
    </source>
</evidence>
<sequence length="932" mass="108426">MYNITYNVNINRLIADLDKNFSNSVIYWDSDKNIKCVKIEIQPDYLFFDNLEKKLIENGYLILNIEPKINHTILTLTTAEITKIALENILNKINLVSPNLVNIFKFDGEEQILYIDDSFSEMFHISSNQSELKLNTSLNPSKNPSNQYALNIAFNEIQNFLITLPSGLIKKVIVKNILNYFDYEENEALFNEFYRILVCGGKLYLEFIDSMFYFDYYQQKQVSKLTSMNDIILMDEKDEIKIKNKYNFYSNEIEINYLSKINKSNCYYTNEFLKGYLDYCGFVNVAPLVSAADYETGKIKINAIKPGLNEFAAKPKKVLIKITSEYWDNLFTASVYIRDIHNKYNNWDLYLVSGEYNFFKNNIYLKYCSNEIPPEKFDYMILLDEDIFTELPDINYPLKNIDSKKGDVFFGDEDIKNAEKFLKQYDISINDIFIIIDNFYIYDEVRLNQIAKNIKKDFPYMKDFKILNIPCADVFNYKNTDKDFKTILQIFALSSFVVSGDIYINIANELYIPCYDAKGKKYNYNKRKNKFSEFSDFNKNHINLNRGDNSENLYKTNIEINSINLHNIDNSTGLTHSINSNASKTVNMIDISIIIPVYNNIEYTKNCLNSIFKNHPLVNFEIIIADNGSNDGTKEYLETLKKNIDGIAEVNNSGKFNIINIICNNENLGFAKACNQAAKIANGKYLLFLNNDTYVLKGAIDELFNTIEKAGDSCGITGSLLLYPDKTVQHAGVVFDAGSRPYHNYKGGKIYECKNINFKNGIYLRMYNAVTAACMIISKELFCSVGFFDEIFINGYEDVDLCLKVKQKGLNIILNPKSMLIHYEEKTPGRKKFEDENQYNLQNKWKFKFKRDDYIFNGLDSSKIIYDHKNFKILYFSVQNLEDAEKEIDRLIIIKDYQGAIKLSNEILNVDKYNIKTFRKLIEIKILYKINQ</sequence>
<dbReference type="Proteomes" id="UP000319296">
    <property type="component" value="Unassembled WGS sequence"/>
</dbReference>
<name>A0A519BPW4_9DELT</name>
<protein>
    <submittedName>
        <fullName evidence="2">Glycosyltransferase family 2 protein</fullName>
    </submittedName>
</protein>
<gene>
    <name evidence="2" type="ORF">EVG15_02350</name>
</gene>
<dbReference type="PANTHER" id="PTHR43179">
    <property type="entry name" value="RHAMNOSYLTRANSFERASE WBBL"/>
    <property type="match status" value="1"/>
</dbReference>
<dbReference type="Pfam" id="PF00535">
    <property type="entry name" value="Glycos_transf_2"/>
    <property type="match status" value="1"/>
</dbReference>
<proteinExistence type="predicted"/>
<reference evidence="2 3" key="1">
    <citation type="journal article" date="2019" name="ISME J.">
        <title>Insights into ecological role of a new deltaproteobacterial order Candidatus Acidulodesulfobacterales by metagenomics and metatranscriptomics.</title>
        <authorList>
            <person name="Tan S."/>
            <person name="Liu J."/>
            <person name="Fang Y."/>
            <person name="Hedlund B.P."/>
            <person name="Lian Z.H."/>
            <person name="Huang L.Y."/>
            <person name="Li J.T."/>
            <person name="Huang L.N."/>
            <person name="Li W.J."/>
            <person name="Jiang H.C."/>
            <person name="Dong H.L."/>
            <person name="Shu W.S."/>
        </authorList>
    </citation>
    <scope>NUCLEOTIDE SEQUENCE [LARGE SCALE GENOMIC DNA]</scope>
    <source>
        <strain evidence="2">AP1</strain>
    </source>
</reference>
<evidence type="ECO:0000313" key="2">
    <source>
        <dbReference type="EMBL" id="RZD19298.1"/>
    </source>
</evidence>
<dbReference type="GO" id="GO:0016740">
    <property type="term" value="F:transferase activity"/>
    <property type="evidence" value="ECO:0007669"/>
    <property type="project" value="UniProtKB-KW"/>
</dbReference>
<feature type="domain" description="Glycosyltransferase 2-like" evidence="1">
    <location>
        <begin position="592"/>
        <end position="714"/>
    </location>
</feature>
<dbReference type="InterPro" id="IPR029044">
    <property type="entry name" value="Nucleotide-diphossugar_trans"/>
</dbReference>
<dbReference type="SUPFAM" id="SSF53448">
    <property type="entry name" value="Nucleotide-diphospho-sugar transferases"/>
    <property type="match status" value="1"/>
</dbReference>
<dbReference type="CDD" id="cd04186">
    <property type="entry name" value="GT_2_like_c"/>
    <property type="match status" value="1"/>
</dbReference>
<keyword evidence="2" id="KW-0808">Transferase</keyword>
<dbReference type="AlphaFoldDB" id="A0A519BPW4"/>
<accession>A0A519BPW4</accession>